<dbReference type="PANTHER" id="PTHR43133">
    <property type="entry name" value="RNA POLYMERASE ECF-TYPE SIGMA FACTO"/>
    <property type="match status" value="1"/>
</dbReference>
<evidence type="ECO:0000256" key="3">
    <source>
        <dbReference type="ARBA" id="ARBA00023082"/>
    </source>
</evidence>
<reference evidence="7 8" key="1">
    <citation type="submission" date="2023-09" db="EMBL/GenBank/DDBJ databases">
        <authorList>
            <person name="Page C.A."/>
            <person name="Perez-Diaz I.M."/>
        </authorList>
    </citation>
    <scope>NUCLEOTIDE SEQUENCE [LARGE SCALE GENOMIC DNA]</scope>
    <source>
        <strain evidence="7 8">Ll15</strain>
    </source>
</reference>
<feature type="domain" description="RNA polymerase sigma-70 region 2" evidence="5">
    <location>
        <begin position="21"/>
        <end position="87"/>
    </location>
</feature>
<dbReference type="EMBL" id="CP137624">
    <property type="protein sequence ID" value="WPK13984.1"/>
    <property type="molecule type" value="Genomic_DNA"/>
</dbReference>
<feature type="domain" description="RNA polymerase sigma factor 70 region 4 type 2" evidence="6">
    <location>
        <begin position="111"/>
        <end position="162"/>
    </location>
</feature>
<evidence type="ECO:0000256" key="1">
    <source>
        <dbReference type="ARBA" id="ARBA00010641"/>
    </source>
</evidence>
<evidence type="ECO:0000259" key="6">
    <source>
        <dbReference type="Pfam" id="PF08281"/>
    </source>
</evidence>
<dbReference type="InterPro" id="IPR013249">
    <property type="entry name" value="RNA_pol_sigma70_r4_t2"/>
</dbReference>
<accession>A0ABZ0S3P1</accession>
<dbReference type="Gene3D" id="1.10.1740.10">
    <property type="match status" value="1"/>
</dbReference>
<dbReference type="InterPro" id="IPR013324">
    <property type="entry name" value="RNA_pol_sigma_r3/r4-like"/>
</dbReference>
<dbReference type="Pfam" id="PF04542">
    <property type="entry name" value="Sigma70_r2"/>
    <property type="match status" value="1"/>
</dbReference>
<dbReference type="InterPro" id="IPR013325">
    <property type="entry name" value="RNA_pol_sigma_r2"/>
</dbReference>
<dbReference type="Proteomes" id="UP001322664">
    <property type="component" value="Chromosome"/>
</dbReference>
<evidence type="ECO:0000256" key="4">
    <source>
        <dbReference type="ARBA" id="ARBA00023163"/>
    </source>
</evidence>
<dbReference type="SUPFAM" id="SSF88946">
    <property type="entry name" value="Sigma2 domain of RNA polymerase sigma factors"/>
    <property type="match status" value="1"/>
</dbReference>
<keyword evidence="2" id="KW-0805">Transcription regulation</keyword>
<evidence type="ECO:0000313" key="7">
    <source>
        <dbReference type="EMBL" id="WPK13984.1"/>
    </source>
</evidence>
<dbReference type="SUPFAM" id="SSF88659">
    <property type="entry name" value="Sigma3 and sigma4 domains of RNA polymerase sigma factors"/>
    <property type="match status" value="1"/>
</dbReference>
<keyword evidence="4" id="KW-0804">Transcription</keyword>
<keyword evidence="8" id="KW-1185">Reference proteome</keyword>
<keyword evidence="3" id="KW-0731">Sigma factor</keyword>
<dbReference type="PANTHER" id="PTHR43133:SF51">
    <property type="entry name" value="RNA POLYMERASE SIGMA FACTOR"/>
    <property type="match status" value="1"/>
</dbReference>
<dbReference type="InterPro" id="IPR039425">
    <property type="entry name" value="RNA_pol_sigma-70-like"/>
</dbReference>
<proteinExistence type="inferred from homology"/>
<dbReference type="Pfam" id="PF08281">
    <property type="entry name" value="Sigma70_r4_2"/>
    <property type="match status" value="1"/>
</dbReference>
<dbReference type="CDD" id="cd06171">
    <property type="entry name" value="Sigma70_r4"/>
    <property type="match status" value="1"/>
</dbReference>
<gene>
    <name evidence="7" type="ORF">R6U77_11105</name>
</gene>
<dbReference type="InterPro" id="IPR014284">
    <property type="entry name" value="RNA_pol_sigma-70_dom"/>
</dbReference>
<sequence>MMEQLLLKRAATGDKEAYAELVRLHYKTVEKFSFQCGVHSNDIQDVTQEVFIKLYRFLAQFEQGKFTTWLYKMTLNTVRDYYRKEQREKRKRDKLQYESSSIVHMTTDDIALHEAILTLDEKYRMPIVLYYFHDCKYEEIAEILTISLSMVKVRLMRAKEQLKAILQQGGESNG</sequence>
<dbReference type="Gene3D" id="1.10.10.10">
    <property type="entry name" value="Winged helix-like DNA-binding domain superfamily/Winged helix DNA-binding domain"/>
    <property type="match status" value="1"/>
</dbReference>
<evidence type="ECO:0000313" key="8">
    <source>
        <dbReference type="Proteomes" id="UP001322664"/>
    </source>
</evidence>
<dbReference type="NCBIfam" id="TIGR02937">
    <property type="entry name" value="sigma70-ECF"/>
    <property type="match status" value="1"/>
</dbReference>
<name>A0ABZ0S3P1_9BACI</name>
<evidence type="ECO:0000256" key="2">
    <source>
        <dbReference type="ARBA" id="ARBA00023015"/>
    </source>
</evidence>
<organism evidence="7 8">
    <name type="scientific">Lysinibacillus louembei</name>
    <dbReference type="NCBI Taxonomy" id="1470088"/>
    <lineage>
        <taxon>Bacteria</taxon>
        <taxon>Bacillati</taxon>
        <taxon>Bacillota</taxon>
        <taxon>Bacilli</taxon>
        <taxon>Bacillales</taxon>
        <taxon>Bacillaceae</taxon>
        <taxon>Lysinibacillus</taxon>
    </lineage>
</organism>
<dbReference type="InterPro" id="IPR007627">
    <property type="entry name" value="RNA_pol_sigma70_r2"/>
</dbReference>
<evidence type="ECO:0000259" key="5">
    <source>
        <dbReference type="Pfam" id="PF04542"/>
    </source>
</evidence>
<dbReference type="InterPro" id="IPR036388">
    <property type="entry name" value="WH-like_DNA-bd_sf"/>
</dbReference>
<protein>
    <submittedName>
        <fullName evidence="7">RNA polymerase sigma factor</fullName>
    </submittedName>
</protein>
<comment type="similarity">
    <text evidence="1">Belongs to the sigma-70 factor family. ECF subfamily.</text>
</comment>